<protein>
    <recommendedName>
        <fullName evidence="8">Exonuclease domain-containing protein</fullName>
    </recommendedName>
</protein>
<dbReference type="EMBL" id="JAJAGQ010000002">
    <property type="protein sequence ID" value="KAJ8570681.1"/>
    <property type="molecule type" value="Genomic_DNA"/>
</dbReference>
<sequence>MESKLQSAKKEVLAEMVKLAQKQEMKGSSGGWKDFLRSYDKKFGVSLSDPSKRSIDVLLAFLKTFGEDDLKFFDKVFQCHSNRDEVEQLQKSSPDSESAEQRLVCLTFEHPQYPTDYSFPSHKEDWLVTKRSKKSNFTQSEAMVAIDCEMVLCQDGTEALVRICAVDRNLEVKLNEFVNPNKPIADYRTEITGITAGDLDGVSCSLADVQTSMKKLLSHGTILIGHSLHNDLHALKIDHARVIDTSYVFKYQGQASNRRPSLSNLCKSVLGFELRKVGSPHNCLDDACTAMKLVLAKIERGVDNVIPLVREEVQEPETAKLLVHRIPAAIHSEELHKVIPGDFTVEVKANKKGQADKYTAFANFKNQHEANEAFDKLEGNVEKDTGGRPQKLVSFHLDSGISGSLYVRKMAAYNYSKEVTPKKRPFEDEEAVGESKKPRTEDQCTELKESGAAGCNQCEIYFKEIERLKKELNHRDEEISSLNKLIVNLVRKQGLTGLSLKGSEKSNFIQSKAMVAVDCEMVLCQDGTEASVKICAVDCNIEVKLDEFVNPNKPIADYRTNITGISAEDLHGVSCSLIDVQMSLKKLLSHGTILIGHSLHHDLCALKLDHARVIDTSYVFKYRDQPSNRRPCLNSLCKSVFGFELRKKDSPHNCLDDACTAMKLVLSIIELKADNIIPLVHEEVQETDMAKLLVHRIPVAVSNQELHKVIPGDFTVEVKANKKGQADKYTANFKNQLEKDTGRRFQKLVSFHLDSSISEVLCVVKIAANNYSC</sequence>
<proteinExistence type="inferred from homology"/>
<evidence type="ECO:0000256" key="4">
    <source>
        <dbReference type="ARBA" id="ARBA00022801"/>
    </source>
</evidence>
<feature type="domain" description="Exonuclease" evidence="8">
    <location>
        <begin position="513"/>
        <end position="674"/>
    </location>
</feature>
<dbReference type="GO" id="GO:0003676">
    <property type="term" value="F:nucleic acid binding"/>
    <property type="evidence" value="ECO:0007669"/>
    <property type="project" value="InterPro"/>
</dbReference>
<evidence type="ECO:0000256" key="3">
    <source>
        <dbReference type="ARBA" id="ARBA00022722"/>
    </source>
</evidence>
<evidence type="ECO:0000256" key="2">
    <source>
        <dbReference type="ARBA" id="ARBA00006357"/>
    </source>
</evidence>
<dbReference type="InterPro" id="IPR047021">
    <property type="entry name" value="REXO1/3/4-like"/>
</dbReference>
<dbReference type="GO" id="GO:0004527">
    <property type="term" value="F:exonuclease activity"/>
    <property type="evidence" value="ECO:0007669"/>
    <property type="project" value="UniProtKB-KW"/>
</dbReference>
<comment type="function">
    <text evidence="7">3'-5' exonuclease degrading single-stranded small RNAs.</text>
</comment>
<dbReference type="SUPFAM" id="SSF53098">
    <property type="entry name" value="Ribonuclease H-like"/>
    <property type="match status" value="2"/>
</dbReference>
<dbReference type="GO" id="GO:0005634">
    <property type="term" value="C:nucleus"/>
    <property type="evidence" value="ECO:0007669"/>
    <property type="project" value="UniProtKB-SubCell"/>
</dbReference>
<evidence type="ECO:0000313" key="10">
    <source>
        <dbReference type="Proteomes" id="UP001152561"/>
    </source>
</evidence>
<dbReference type="InterPro" id="IPR036397">
    <property type="entry name" value="RNaseH_sf"/>
</dbReference>
<reference evidence="10" key="1">
    <citation type="journal article" date="2023" name="Proc. Natl. Acad. Sci. U.S.A.">
        <title>Genomic and structural basis for evolution of tropane alkaloid biosynthesis.</title>
        <authorList>
            <person name="Wanga Y.-J."/>
            <person name="Taina T."/>
            <person name="Yua J.-Y."/>
            <person name="Lia J."/>
            <person name="Xua B."/>
            <person name="Chenc J."/>
            <person name="D'Auriad J.C."/>
            <person name="Huanga J.-P."/>
            <person name="Huanga S.-X."/>
        </authorList>
    </citation>
    <scope>NUCLEOTIDE SEQUENCE [LARGE SCALE GENOMIC DNA]</scope>
    <source>
        <strain evidence="10">cv. KIB-2019</strain>
    </source>
</reference>
<dbReference type="SMART" id="SM00479">
    <property type="entry name" value="EXOIII"/>
    <property type="match status" value="2"/>
</dbReference>
<dbReference type="PANTHER" id="PTHR12801">
    <property type="entry name" value="RNA EXONUCLEASE REXO1 / RECO3 FAMILY MEMBER-RELATED"/>
    <property type="match status" value="1"/>
</dbReference>
<evidence type="ECO:0000256" key="6">
    <source>
        <dbReference type="ARBA" id="ARBA00023242"/>
    </source>
</evidence>
<dbReference type="InterPro" id="IPR034922">
    <property type="entry name" value="REX1-like_exo"/>
</dbReference>
<feature type="domain" description="Exonuclease" evidence="8">
    <location>
        <begin position="142"/>
        <end position="303"/>
    </location>
</feature>
<comment type="caution">
    <text evidence="9">The sequence shown here is derived from an EMBL/GenBank/DDBJ whole genome shotgun (WGS) entry which is preliminary data.</text>
</comment>
<dbReference type="OrthoDB" id="16516at2759"/>
<keyword evidence="3" id="KW-0540">Nuclease</keyword>
<keyword evidence="5" id="KW-0269">Exonuclease</keyword>
<dbReference type="Pfam" id="PF00929">
    <property type="entry name" value="RNase_T"/>
    <property type="match status" value="2"/>
</dbReference>
<comment type="subcellular location">
    <subcellularLocation>
        <location evidence="1">Nucleus</location>
    </subcellularLocation>
</comment>
<keyword evidence="10" id="KW-1185">Reference proteome</keyword>
<evidence type="ECO:0000256" key="1">
    <source>
        <dbReference type="ARBA" id="ARBA00004123"/>
    </source>
</evidence>
<accession>A0A9Q1MX17</accession>
<keyword evidence="4" id="KW-0378">Hydrolase</keyword>
<dbReference type="Proteomes" id="UP001152561">
    <property type="component" value="Unassembled WGS sequence"/>
</dbReference>
<dbReference type="InterPro" id="IPR012337">
    <property type="entry name" value="RNaseH-like_sf"/>
</dbReference>
<dbReference type="Gene3D" id="3.30.420.10">
    <property type="entry name" value="Ribonuclease H-like superfamily/Ribonuclease H"/>
    <property type="match status" value="2"/>
</dbReference>
<dbReference type="InterPro" id="IPR013520">
    <property type="entry name" value="Ribonucl_H"/>
</dbReference>
<organism evidence="9 10">
    <name type="scientific">Anisodus acutangulus</name>
    <dbReference type="NCBI Taxonomy" id="402998"/>
    <lineage>
        <taxon>Eukaryota</taxon>
        <taxon>Viridiplantae</taxon>
        <taxon>Streptophyta</taxon>
        <taxon>Embryophyta</taxon>
        <taxon>Tracheophyta</taxon>
        <taxon>Spermatophyta</taxon>
        <taxon>Magnoliopsida</taxon>
        <taxon>eudicotyledons</taxon>
        <taxon>Gunneridae</taxon>
        <taxon>Pentapetalae</taxon>
        <taxon>asterids</taxon>
        <taxon>lamiids</taxon>
        <taxon>Solanales</taxon>
        <taxon>Solanaceae</taxon>
        <taxon>Solanoideae</taxon>
        <taxon>Hyoscyameae</taxon>
        <taxon>Anisodus</taxon>
    </lineage>
</organism>
<evidence type="ECO:0000313" key="9">
    <source>
        <dbReference type="EMBL" id="KAJ8570681.1"/>
    </source>
</evidence>
<dbReference type="FunFam" id="3.30.420.10:FF:000080">
    <property type="entry name" value="Small RNA degrading nuclease 3"/>
    <property type="match status" value="2"/>
</dbReference>
<evidence type="ECO:0000259" key="8">
    <source>
        <dbReference type="SMART" id="SM00479"/>
    </source>
</evidence>
<dbReference type="AlphaFoldDB" id="A0A9Q1MX17"/>
<evidence type="ECO:0000256" key="5">
    <source>
        <dbReference type="ARBA" id="ARBA00022839"/>
    </source>
</evidence>
<dbReference type="CDD" id="cd06145">
    <property type="entry name" value="REX1_like"/>
    <property type="match status" value="2"/>
</dbReference>
<gene>
    <name evidence="9" type="ORF">K7X08_037653</name>
</gene>
<keyword evidence="6" id="KW-0539">Nucleus</keyword>
<comment type="similarity">
    <text evidence="2">Belongs to the REXO1/REXO3 family.</text>
</comment>
<name>A0A9Q1MX17_9SOLA</name>
<dbReference type="PANTHER" id="PTHR12801:SF115">
    <property type="entry name" value="FI18136P1-RELATED"/>
    <property type="match status" value="1"/>
</dbReference>
<evidence type="ECO:0000256" key="7">
    <source>
        <dbReference type="ARBA" id="ARBA00053817"/>
    </source>
</evidence>